<gene>
    <name evidence="1" type="primary">ORF95922</name>
</gene>
<reference evidence="1" key="1">
    <citation type="submission" date="2014-12" db="EMBL/GenBank/DDBJ databases">
        <title>Insight into the proteome of Arion vulgaris.</title>
        <authorList>
            <person name="Aradska J."/>
            <person name="Bulat T."/>
            <person name="Smidak R."/>
            <person name="Sarate P."/>
            <person name="Gangsoo J."/>
            <person name="Sialana F."/>
            <person name="Bilban M."/>
            <person name="Lubec G."/>
        </authorList>
    </citation>
    <scope>NUCLEOTIDE SEQUENCE</scope>
    <source>
        <tissue evidence="1">Skin</tissue>
    </source>
</reference>
<dbReference type="AlphaFoldDB" id="A0A0B7A3M6"/>
<sequence>METTLNIDVELAIDKRNDQGNYECEVWTTETEGEAEWRDCLKYSGHTQFILPRELSINHLPEPFRDENVLEYVRYMCERTVKLLVNYTSQNRPDDC</sequence>
<evidence type="ECO:0000313" key="1">
    <source>
        <dbReference type="EMBL" id="CEK75534.1"/>
    </source>
</evidence>
<accession>A0A0B7A3M6</accession>
<protein>
    <submittedName>
        <fullName evidence="1">Uncharacterized protein</fullName>
    </submittedName>
</protein>
<organism evidence="1">
    <name type="scientific">Arion vulgaris</name>
    <dbReference type="NCBI Taxonomy" id="1028688"/>
    <lineage>
        <taxon>Eukaryota</taxon>
        <taxon>Metazoa</taxon>
        <taxon>Spiralia</taxon>
        <taxon>Lophotrochozoa</taxon>
        <taxon>Mollusca</taxon>
        <taxon>Gastropoda</taxon>
        <taxon>Heterobranchia</taxon>
        <taxon>Euthyneura</taxon>
        <taxon>Panpulmonata</taxon>
        <taxon>Eupulmonata</taxon>
        <taxon>Stylommatophora</taxon>
        <taxon>Helicina</taxon>
        <taxon>Arionoidea</taxon>
        <taxon>Arionidae</taxon>
        <taxon>Arion</taxon>
    </lineage>
</organism>
<dbReference type="EMBL" id="HACG01028669">
    <property type="protein sequence ID" value="CEK75534.1"/>
    <property type="molecule type" value="Transcribed_RNA"/>
</dbReference>
<feature type="non-terminal residue" evidence="1">
    <location>
        <position position="96"/>
    </location>
</feature>
<name>A0A0B7A3M6_9EUPU</name>
<proteinExistence type="predicted"/>